<feature type="compositionally biased region" description="Low complexity" evidence="1">
    <location>
        <begin position="260"/>
        <end position="270"/>
    </location>
</feature>
<sequence length="328" mass="35241">MGSLLGSVRQRSIMLLAIFVWSAAVYAIDVDICASFNTADMGRNVSIYQTNGLCQNFCLQKNQAYAITQRNSCWCSDYTPTKSSQVDSSSCNLPCPAWPNENCGGPNLFGYILLNSVVPSGTKGEPEPSSTSQAGKESRTESSTTSTTSETPESSKLLATSIVQTVTAGGTIQTVTIMPTPPVVSNASHDFSNYDLGKSKLTTGGVVGIVIGIIVGVLLLAGAALFIYFQRKKRHDDDFQDDPSVRGSSSGMLGGRPEMSGTPGSPGSTGNRSSMLQIDPRMDPFKQGLYARSRSHESINTLRDDHDYSRRIQQPKVLRAMNPDPTDD</sequence>
<dbReference type="Proteomes" id="UP000054481">
    <property type="component" value="Unassembled WGS sequence"/>
</dbReference>
<dbReference type="InterPro" id="IPR002889">
    <property type="entry name" value="WSC_carb-bd"/>
</dbReference>
<organism evidence="5 6">
    <name type="scientific">Hirsutella minnesotensis 3608</name>
    <dbReference type="NCBI Taxonomy" id="1043627"/>
    <lineage>
        <taxon>Eukaryota</taxon>
        <taxon>Fungi</taxon>
        <taxon>Dikarya</taxon>
        <taxon>Ascomycota</taxon>
        <taxon>Pezizomycotina</taxon>
        <taxon>Sordariomycetes</taxon>
        <taxon>Hypocreomycetidae</taxon>
        <taxon>Hypocreales</taxon>
        <taxon>Ophiocordycipitaceae</taxon>
        <taxon>Hirsutella</taxon>
    </lineage>
</organism>
<reference evidence="5 6" key="1">
    <citation type="journal article" date="2014" name="Genome Biol. Evol.">
        <title>Comparative genomics and transcriptomics analyses reveal divergent lifestyle features of nematode endoparasitic fungus Hirsutella minnesotensis.</title>
        <authorList>
            <person name="Lai Y."/>
            <person name="Liu K."/>
            <person name="Zhang X."/>
            <person name="Zhang X."/>
            <person name="Li K."/>
            <person name="Wang N."/>
            <person name="Shu C."/>
            <person name="Wu Y."/>
            <person name="Wang C."/>
            <person name="Bushley K.E."/>
            <person name="Xiang M."/>
            <person name="Liu X."/>
        </authorList>
    </citation>
    <scope>NUCLEOTIDE SEQUENCE [LARGE SCALE GENOMIC DNA]</scope>
    <source>
        <strain evidence="5 6">3608</strain>
    </source>
</reference>
<evidence type="ECO:0000256" key="1">
    <source>
        <dbReference type="SAM" id="MobiDB-lite"/>
    </source>
</evidence>
<feature type="transmembrane region" description="Helical" evidence="2">
    <location>
        <begin position="206"/>
        <end position="229"/>
    </location>
</feature>
<keyword evidence="3" id="KW-0732">Signal</keyword>
<feature type="domain" description="WSC" evidence="4">
    <location>
        <begin position="27"/>
        <end position="115"/>
    </location>
</feature>
<dbReference type="PROSITE" id="PS51212">
    <property type="entry name" value="WSC"/>
    <property type="match status" value="1"/>
</dbReference>
<dbReference type="SMART" id="SM00321">
    <property type="entry name" value="WSC"/>
    <property type="match status" value="1"/>
</dbReference>
<feature type="compositionally biased region" description="Low complexity" evidence="1">
    <location>
        <begin position="141"/>
        <end position="155"/>
    </location>
</feature>
<feature type="chain" id="PRO_5002526280" description="WSC domain-containing protein" evidence="3">
    <location>
        <begin position="28"/>
        <end position="328"/>
    </location>
</feature>
<protein>
    <recommendedName>
        <fullName evidence="4">WSC domain-containing protein</fullName>
    </recommendedName>
</protein>
<gene>
    <name evidence="5" type="ORF">HIM_07546</name>
</gene>
<feature type="region of interest" description="Disordered" evidence="1">
    <location>
        <begin position="236"/>
        <end position="328"/>
    </location>
</feature>
<evidence type="ECO:0000256" key="2">
    <source>
        <dbReference type="SAM" id="Phobius"/>
    </source>
</evidence>
<keyword evidence="2" id="KW-1133">Transmembrane helix</keyword>
<evidence type="ECO:0000259" key="4">
    <source>
        <dbReference type="PROSITE" id="PS51212"/>
    </source>
</evidence>
<feature type="compositionally biased region" description="Basic and acidic residues" evidence="1">
    <location>
        <begin position="294"/>
        <end position="310"/>
    </location>
</feature>
<accession>A0A0F8A452</accession>
<proteinExistence type="predicted"/>
<keyword evidence="2" id="KW-0472">Membrane</keyword>
<evidence type="ECO:0000313" key="6">
    <source>
        <dbReference type="Proteomes" id="UP000054481"/>
    </source>
</evidence>
<feature type="signal peptide" evidence="3">
    <location>
        <begin position="1"/>
        <end position="27"/>
    </location>
</feature>
<dbReference type="PANTHER" id="PTHR16861">
    <property type="entry name" value="GLYCOPROTEIN 38"/>
    <property type="match status" value="1"/>
</dbReference>
<name>A0A0F8A452_9HYPO</name>
<dbReference type="Pfam" id="PF01822">
    <property type="entry name" value="WSC"/>
    <property type="match status" value="1"/>
</dbReference>
<dbReference type="AlphaFoldDB" id="A0A0F8A452"/>
<dbReference type="PANTHER" id="PTHR16861:SF4">
    <property type="entry name" value="SH3 DOMAIN PROTEIN (AFU_ORTHOLOGUE AFUA_1G13610)"/>
    <property type="match status" value="1"/>
</dbReference>
<evidence type="ECO:0000313" key="5">
    <source>
        <dbReference type="EMBL" id="KJZ72974.1"/>
    </source>
</evidence>
<keyword evidence="6" id="KW-1185">Reference proteome</keyword>
<keyword evidence="2" id="KW-0812">Transmembrane</keyword>
<evidence type="ECO:0000256" key="3">
    <source>
        <dbReference type="SAM" id="SignalP"/>
    </source>
</evidence>
<feature type="region of interest" description="Disordered" evidence="1">
    <location>
        <begin position="120"/>
        <end position="156"/>
    </location>
</feature>
<dbReference type="EMBL" id="KQ030539">
    <property type="protein sequence ID" value="KJZ72974.1"/>
    <property type="molecule type" value="Genomic_DNA"/>
</dbReference>
<dbReference type="OrthoDB" id="2537459at2759"/>